<evidence type="ECO:0000313" key="1">
    <source>
        <dbReference type="EMBL" id="EDT14759.1"/>
    </source>
</evidence>
<proteinExistence type="predicted"/>
<dbReference type="EMBL" id="ABDW01000018">
    <property type="protein sequence ID" value="EDT14759.1"/>
    <property type="molecule type" value="Genomic_DNA"/>
</dbReference>
<accession>B1BUD2</accession>
<protein>
    <submittedName>
        <fullName evidence="1">Uncharacterized protein</fullName>
    </submittedName>
</protein>
<organism evidence="1 2">
    <name type="scientific">Clostridium perfringens E str. JGS1987</name>
    <dbReference type="NCBI Taxonomy" id="451755"/>
    <lineage>
        <taxon>Bacteria</taxon>
        <taxon>Bacillati</taxon>
        <taxon>Bacillota</taxon>
        <taxon>Clostridia</taxon>
        <taxon>Eubacteriales</taxon>
        <taxon>Clostridiaceae</taxon>
        <taxon>Clostridium</taxon>
    </lineage>
</organism>
<dbReference type="AlphaFoldDB" id="B1BUD2"/>
<gene>
    <name evidence="1" type="ORF">AC3_1395</name>
</gene>
<evidence type="ECO:0000313" key="2">
    <source>
        <dbReference type="Proteomes" id="UP000005337"/>
    </source>
</evidence>
<name>B1BUD2_CLOPF</name>
<reference evidence="1 2" key="1">
    <citation type="submission" date="2007-07" db="EMBL/GenBank/DDBJ databases">
        <title>Annotation of Clostridium perfringens E str. JGS1987.</title>
        <authorList>
            <person name="Paulsen I."/>
            <person name="Sebastian Y."/>
        </authorList>
    </citation>
    <scope>NUCLEOTIDE SEQUENCE [LARGE SCALE GENOMIC DNA]</scope>
    <source>
        <strain evidence="2">E str. JGS1987</strain>
    </source>
</reference>
<dbReference type="Proteomes" id="UP000005337">
    <property type="component" value="Unassembled WGS sequence"/>
</dbReference>
<dbReference type="RefSeq" id="WP_003464191.1">
    <property type="nucleotide sequence ID" value="NZ_ABDW01000018.1"/>
</dbReference>
<sequence length="130" mass="15377">MTKVINLANYKKERESLLDEEEVIYDIGDLDIKKTGNGKLLIWIEGHIYFESLEDLKATYIDFRDSVCNDFNITNNNKLDEVDFKLKYSKKSEFYNVNVDDFYINDCENLVEKLNYIIANIKKDNVEIQE</sequence>
<comment type="caution">
    <text evidence="1">The sequence shown here is derived from an EMBL/GenBank/DDBJ whole genome shotgun (WGS) entry which is preliminary data.</text>
</comment>